<organism evidence="1 2">
    <name type="scientific">Chroococcidiopsis cubana SAG 39.79</name>
    <dbReference type="NCBI Taxonomy" id="388085"/>
    <lineage>
        <taxon>Bacteria</taxon>
        <taxon>Bacillati</taxon>
        <taxon>Cyanobacteriota</taxon>
        <taxon>Cyanophyceae</taxon>
        <taxon>Chroococcidiopsidales</taxon>
        <taxon>Chroococcidiopsidaceae</taxon>
        <taxon>Chroococcidiopsis</taxon>
    </lineage>
</organism>
<dbReference type="InterPro" id="IPR027417">
    <property type="entry name" value="P-loop_NTPase"/>
</dbReference>
<accession>A0AB37USU5</accession>
<gene>
    <name evidence="1" type="ORF">DSM107010_00400</name>
</gene>
<proteinExistence type="predicted"/>
<dbReference type="AlphaFoldDB" id="A0AB37USU5"/>
<keyword evidence="2" id="KW-1185">Reference proteome</keyword>
<evidence type="ECO:0000313" key="2">
    <source>
        <dbReference type="Proteomes" id="UP000282574"/>
    </source>
</evidence>
<sequence>MRYKLVKVKNIISLSSAFQESKDSSAAVPRMGLVYGFTGIGKTTAIAWLVNKESGIYVRATSVWNPSAMLQEILIELSQMLLVYLLRCLL</sequence>
<name>A0AB37USU5_9CYAN</name>
<evidence type="ECO:0000313" key="1">
    <source>
        <dbReference type="EMBL" id="RUT14494.1"/>
    </source>
</evidence>
<protein>
    <recommendedName>
        <fullName evidence="3">NB-ARC domain-containing protein</fullName>
    </recommendedName>
</protein>
<dbReference type="SUPFAM" id="SSF52540">
    <property type="entry name" value="P-loop containing nucleoside triphosphate hydrolases"/>
    <property type="match status" value="1"/>
</dbReference>
<dbReference type="RefSeq" id="WP_199755329.1">
    <property type="nucleotide sequence ID" value="NZ_JAVKZF010000005.1"/>
</dbReference>
<evidence type="ECO:0008006" key="3">
    <source>
        <dbReference type="Google" id="ProtNLM"/>
    </source>
</evidence>
<comment type="caution">
    <text evidence="1">The sequence shown here is derived from an EMBL/GenBank/DDBJ whole genome shotgun (WGS) entry which is preliminary data.</text>
</comment>
<dbReference type="EMBL" id="RSCK01000001">
    <property type="protein sequence ID" value="RUT14494.1"/>
    <property type="molecule type" value="Genomic_DNA"/>
</dbReference>
<reference evidence="1 2" key="1">
    <citation type="journal article" date="2019" name="Genome Biol. Evol.">
        <title>Day and night: Metabolic profiles and evolutionary relationships of six axenic non-marine cyanobacteria.</title>
        <authorList>
            <person name="Will S.E."/>
            <person name="Henke P."/>
            <person name="Boedeker C."/>
            <person name="Huang S."/>
            <person name="Brinkmann H."/>
            <person name="Rohde M."/>
            <person name="Jarek M."/>
            <person name="Friedl T."/>
            <person name="Seufert S."/>
            <person name="Schumacher M."/>
            <person name="Overmann J."/>
            <person name="Neumann-Schaal M."/>
            <person name="Petersen J."/>
        </authorList>
    </citation>
    <scope>NUCLEOTIDE SEQUENCE [LARGE SCALE GENOMIC DNA]</scope>
    <source>
        <strain evidence="1 2">SAG 39.79</strain>
    </source>
</reference>
<dbReference type="Proteomes" id="UP000282574">
    <property type="component" value="Unassembled WGS sequence"/>
</dbReference>